<comment type="similarity">
    <text evidence="2">Belongs to the major facilitator superfamily. Proton-dependent oligopeptide transporter (POT/PTR) (TC 2.A.17) family.</text>
</comment>
<dbReference type="GO" id="GO:0016020">
    <property type="term" value="C:membrane"/>
    <property type="evidence" value="ECO:0007669"/>
    <property type="project" value="UniProtKB-SubCell"/>
</dbReference>
<dbReference type="Proteomes" id="UP000824469">
    <property type="component" value="Unassembled WGS sequence"/>
</dbReference>
<keyword evidence="5 6" id="KW-0472">Membrane</keyword>
<dbReference type="InterPro" id="IPR036259">
    <property type="entry name" value="MFS_trans_sf"/>
</dbReference>
<dbReference type="Pfam" id="PF00854">
    <property type="entry name" value="PTR2"/>
    <property type="match status" value="1"/>
</dbReference>
<gene>
    <name evidence="7" type="ORF">KI387_034094</name>
</gene>
<comment type="caution">
    <text evidence="7">The sequence shown here is derived from an EMBL/GenBank/DDBJ whole genome shotgun (WGS) entry which is preliminary data.</text>
</comment>
<dbReference type="Gene3D" id="1.20.1250.20">
    <property type="entry name" value="MFS general substrate transporter like domains"/>
    <property type="match status" value="2"/>
</dbReference>
<dbReference type="GO" id="GO:0022857">
    <property type="term" value="F:transmembrane transporter activity"/>
    <property type="evidence" value="ECO:0007669"/>
    <property type="project" value="InterPro"/>
</dbReference>
<dbReference type="AlphaFoldDB" id="A0AA38F6C6"/>
<keyword evidence="4 6" id="KW-1133">Transmembrane helix</keyword>
<dbReference type="EMBL" id="JAHRHJ020003813">
    <property type="protein sequence ID" value="KAH9289977.1"/>
    <property type="molecule type" value="Genomic_DNA"/>
</dbReference>
<evidence type="ECO:0000256" key="3">
    <source>
        <dbReference type="ARBA" id="ARBA00022692"/>
    </source>
</evidence>
<sequence>AGASKPNISTFGADQFDDFHPQEKMDKNTFFNWMGIGMIIYSISMVVAMITEIIRLRIIKNHGLADNAKGIVPRTIFILLPQSAIMGVAEAFIEVAKLEFFYDQAPQSMRSQETS</sequence>
<proteinExistence type="inferred from homology"/>
<organism evidence="7 8">
    <name type="scientific">Taxus chinensis</name>
    <name type="common">Chinese yew</name>
    <name type="synonym">Taxus wallichiana var. chinensis</name>
    <dbReference type="NCBI Taxonomy" id="29808"/>
    <lineage>
        <taxon>Eukaryota</taxon>
        <taxon>Viridiplantae</taxon>
        <taxon>Streptophyta</taxon>
        <taxon>Embryophyta</taxon>
        <taxon>Tracheophyta</taxon>
        <taxon>Spermatophyta</taxon>
        <taxon>Pinopsida</taxon>
        <taxon>Pinidae</taxon>
        <taxon>Conifers II</taxon>
        <taxon>Cupressales</taxon>
        <taxon>Taxaceae</taxon>
        <taxon>Taxus</taxon>
    </lineage>
</organism>
<feature type="non-terminal residue" evidence="7">
    <location>
        <position position="115"/>
    </location>
</feature>
<protein>
    <submittedName>
        <fullName evidence="7">Uncharacterized protein</fullName>
    </submittedName>
</protein>
<evidence type="ECO:0000256" key="5">
    <source>
        <dbReference type="ARBA" id="ARBA00023136"/>
    </source>
</evidence>
<evidence type="ECO:0000313" key="8">
    <source>
        <dbReference type="Proteomes" id="UP000824469"/>
    </source>
</evidence>
<evidence type="ECO:0000256" key="6">
    <source>
        <dbReference type="SAM" id="Phobius"/>
    </source>
</evidence>
<dbReference type="OMA" id="CMAMASL"/>
<evidence type="ECO:0000256" key="2">
    <source>
        <dbReference type="ARBA" id="ARBA00005982"/>
    </source>
</evidence>
<evidence type="ECO:0000256" key="4">
    <source>
        <dbReference type="ARBA" id="ARBA00022989"/>
    </source>
</evidence>
<feature type="transmembrane region" description="Helical" evidence="6">
    <location>
        <begin position="30"/>
        <end position="50"/>
    </location>
</feature>
<dbReference type="InterPro" id="IPR000109">
    <property type="entry name" value="POT_fam"/>
</dbReference>
<accession>A0AA38F6C6</accession>
<comment type="subcellular location">
    <subcellularLocation>
        <location evidence="1">Membrane</location>
        <topology evidence="1">Multi-pass membrane protein</topology>
    </subcellularLocation>
</comment>
<evidence type="ECO:0000313" key="7">
    <source>
        <dbReference type="EMBL" id="KAH9289977.1"/>
    </source>
</evidence>
<evidence type="ECO:0000256" key="1">
    <source>
        <dbReference type="ARBA" id="ARBA00004141"/>
    </source>
</evidence>
<reference evidence="7 8" key="1">
    <citation type="journal article" date="2021" name="Nat. Plants">
        <title>The Taxus genome provides insights into paclitaxel biosynthesis.</title>
        <authorList>
            <person name="Xiong X."/>
            <person name="Gou J."/>
            <person name="Liao Q."/>
            <person name="Li Y."/>
            <person name="Zhou Q."/>
            <person name="Bi G."/>
            <person name="Li C."/>
            <person name="Du R."/>
            <person name="Wang X."/>
            <person name="Sun T."/>
            <person name="Guo L."/>
            <person name="Liang H."/>
            <person name="Lu P."/>
            <person name="Wu Y."/>
            <person name="Zhang Z."/>
            <person name="Ro D.K."/>
            <person name="Shang Y."/>
            <person name="Huang S."/>
            <person name="Yan J."/>
        </authorList>
    </citation>
    <scope>NUCLEOTIDE SEQUENCE [LARGE SCALE GENOMIC DNA]</scope>
    <source>
        <strain evidence="7">Ta-2019</strain>
    </source>
</reference>
<feature type="non-terminal residue" evidence="7">
    <location>
        <position position="1"/>
    </location>
</feature>
<dbReference type="PANTHER" id="PTHR11654">
    <property type="entry name" value="OLIGOPEPTIDE TRANSPORTER-RELATED"/>
    <property type="match status" value="1"/>
</dbReference>
<name>A0AA38F6C6_TAXCH</name>
<keyword evidence="3 6" id="KW-0812">Transmembrane</keyword>
<keyword evidence="8" id="KW-1185">Reference proteome</keyword>